<evidence type="ECO:0000313" key="2">
    <source>
        <dbReference type="Proteomes" id="UP000000546"/>
    </source>
</evidence>
<reference evidence="1 2" key="1">
    <citation type="journal article" date="2010" name="Appl. Environ. Microbiol.">
        <title>The genome sequence of Psychrobacter arcticus 273-4, a psychroactive Siberian permafrost bacterium, reveals mechanisms for adaptation to low-temperature growth.</title>
        <authorList>
            <person name="Ayala-del-Rio H.L."/>
            <person name="Chain P.S."/>
            <person name="Grzymski J.J."/>
            <person name="Ponder M.A."/>
            <person name="Ivanova N."/>
            <person name="Bergholz P.W."/>
            <person name="Di Bartolo G."/>
            <person name="Hauser L."/>
            <person name="Land M."/>
            <person name="Bakermans C."/>
            <person name="Rodrigues D."/>
            <person name="Klappenbach J."/>
            <person name="Zarka D."/>
            <person name="Larimer F."/>
            <person name="Richardson P."/>
            <person name="Murray A."/>
            <person name="Thomashow M."/>
            <person name="Tiedje J.M."/>
        </authorList>
    </citation>
    <scope>NUCLEOTIDE SEQUENCE [LARGE SCALE GENOMIC DNA]</scope>
    <source>
        <strain evidence="2">DSM 17307 / VKM B-2377 / 273-4</strain>
    </source>
</reference>
<evidence type="ECO:0000313" key="1">
    <source>
        <dbReference type="EMBL" id="AAZ18863.1"/>
    </source>
</evidence>
<dbReference type="Pfam" id="PF23840">
    <property type="entry name" value="Phage_tail_terminator"/>
    <property type="match status" value="1"/>
</dbReference>
<dbReference type="DNASU" id="3515010"/>
<dbReference type="KEGG" id="par:Psyc_1010"/>
<dbReference type="OrthoDB" id="6658235at2"/>
<dbReference type="RefSeq" id="WP_011280285.1">
    <property type="nucleotide sequence ID" value="NC_007204.1"/>
</dbReference>
<organism evidence="1 2">
    <name type="scientific">Psychrobacter arcticus (strain DSM 17307 / VKM B-2377 / 273-4)</name>
    <dbReference type="NCBI Taxonomy" id="259536"/>
    <lineage>
        <taxon>Bacteria</taxon>
        <taxon>Pseudomonadati</taxon>
        <taxon>Pseudomonadota</taxon>
        <taxon>Gammaproteobacteria</taxon>
        <taxon>Moraxellales</taxon>
        <taxon>Moraxellaceae</taxon>
        <taxon>Psychrobacter</taxon>
    </lineage>
</organism>
<dbReference type="AlphaFoldDB" id="Q4FSZ5"/>
<dbReference type="InterPro" id="IPR056912">
    <property type="entry name" value="Phage_JBD30_tail_term-like"/>
</dbReference>
<evidence type="ECO:0008006" key="3">
    <source>
        <dbReference type="Google" id="ProtNLM"/>
    </source>
</evidence>
<sequence>MNNYFAVGLGLIEHLKAKQSEWGVKTVATVASISKINKNITPAIYVVNTANNPVDIAKHIDSRDMQQWTVIVAVSEQSSQTDTTALMQASGELISKVINHVQGFEVDDYHDPLQRTNTSGRPEYVSTFALYPFTFSTKFQP</sequence>
<dbReference type="EMBL" id="CP000082">
    <property type="protein sequence ID" value="AAZ18863.1"/>
    <property type="molecule type" value="Genomic_DNA"/>
</dbReference>
<accession>Q4FSZ5</accession>
<dbReference type="HOGENOM" id="CLU_1823742_0_0_6"/>
<protein>
    <recommendedName>
        <fullName evidence="3">DUF3168 domain-containing protein</fullName>
    </recommendedName>
</protein>
<keyword evidence="2" id="KW-1185">Reference proteome</keyword>
<dbReference type="Proteomes" id="UP000000546">
    <property type="component" value="Chromosome"/>
</dbReference>
<name>Q4FSZ5_PSYA2</name>
<dbReference type="STRING" id="259536.Psyc_1010"/>
<gene>
    <name evidence="1" type="ordered locus">Psyc_1010</name>
</gene>
<proteinExistence type="predicted"/>